<dbReference type="CDD" id="cd14066">
    <property type="entry name" value="STKc_IRAK"/>
    <property type="match status" value="1"/>
</dbReference>
<dbReference type="Gene3D" id="1.10.510.10">
    <property type="entry name" value="Transferase(Phosphotransferase) domain 1"/>
    <property type="match status" value="2"/>
</dbReference>
<comment type="catalytic activity">
    <reaction evidence="17">
        <text>L-seryl-[protein] + ATP = O-phospho-L-seryl-[protein] + ADP + H(+)</text>
        <dbReference type="Rhea" id="RHEA:17989"/>
        <dbReference type="Rhea" id="RHEA-COMP:9863"/>
        <dbReference type="Rhea" id="RHEA-COMP:11604"/>
        <dbReference type="ChEBI" id="CHEBI:15378"/>
        <dbReference type="ChEBI" id="CHEBI:29999"/>
        <dbReference type="ChEBI" id="CHEBI:30616"/>
        <dbReference type="ChEBI" id="CHEBI:83421"/>
        <dbReference type="ChEBI" id="CHEBI:456216"/>
        <dbReference type="EC" id="2.7.11.1"/>
    </reaction>
</comment>
<evidence type="ECO:0000256" key="7">
    <source>
        <dbReference type="ARBA" id="ARBA00022692"/>
    </source>
</evidence>
<dbReference type="Pfam" id="PF00069">
    <property type="entry name" value="Pkinase"/>
    <property type="match status" value="1"/>
</dbReference>
<keyword evidence="7 20" id="KW-0812">Transmembrane</keyword>
<dbReference type="InterPro" id="IPR024788">
    <property type="entry name" value="Malectin-like_Carb-bd_dom"/>
</dbReference>
<evidence type="ECO:0000256" key="1">
    <source>
        <dbReference type="ARBA" id="ARBA00004167"/>
    </source>
</evidence>
<dbReference type="PROSITE" id="PS00108">
    <property type="entry name" value="PROTEIN_KINASE_ST"/>
    <property type="match status" value="2"/>
</dbReference>
<evidence type="ECO:0000256" key="3">
    <source>
        <dbReference type="ARBA" id="ARBA00022527"/>
    </source>
</evidence>
<dbReference type="Gene3D" id="3.30.200.20">
    <property type="entry name" value="Phosphorylase Kinase, domain 1"/>
    <property type="match status" value="2"/>
</dbReference>
<keyword evidence="5" id="KW-0433">Leucine-rich repeat</keyword>
<keyword evidence="8 21" id="KW-0732">Signal</keyword>
<feature type="transmembrane region" description="Helical" evidence="20">
    <location>
        <begin position="1344"/>
        <end position="1368"/>
    </location>
</feature>
<evidence type="ECO:0000256" key="21">
    <source>
        <dbReference type="SAM" id="SignalP"/>
    </source>
</evidence>
<evidence type="ECO:0000256" key="20">
    <source>
        <dbReference type="SAM" id="Phobius"/>
    </source>
</evidence>
<evidence type="ECO:0000256" key="6">
    <source>
        <dbReference type="ARBA" id="ARBA00022679"/>
    </source>
</evidence>
<keyword evidence="12 18" id="KW-0067">ATP-binding</keyword>
<dbReference type="PROSITE" id="PS50011">
    <property type="entry name" value="PROTEIN_KINASE_DOM"/>
    <property type="match status" value="2"/>
</dbReference>
<sequence length="1713" mass="191114">MKIHLLLVIIGTYAAIVLAQTQEGFISLDCGLPIEESPYDNEFNGLTFTSDSTFIQTGKSGRVHKDLNDRNCYSLDVKPDTKYLIAVSSVYGNYDGLNLDPNFDIYIGPNKWISINLKGRPNGTLDEIIHKSMSNSLDICLVKTGTTSPIISAIEIRPLRDNTYVSQSGSLRLSFRVYLNNSDGFIRYPDDVRDRIWNPFFGSSYSQITTNLNINNSKAYEVPKTALQSAATPRNASGPLVITWNPKPSNAQVYLYMHFAEIQTLEANEIREFDVILKGNFNHSGFSPTKLKVFTLFTEVPMQCDSGGCRLELVRTPKSTLPPLINALEAYTVIEFPKLETSPSDVDAIKNIKVTYRLSKISWHGDPCLPKDWSWENLRCSYVDLSTPPQIVSLNLSESGLTGSIALALQNLTQLQELDLSNNNLTGPVPSFLASMKSLTLINFSGNNLNGSVPQALLDRVTEGLVLKLDGNPDLCKTSLCNPEKQKKKFLIPAFASAASLLAIPVVVALIFVFRKKKLPSDSPAPPSISVPDVGHTSQPESSFASKKIRFTYTAVQQMTNNFDRTLGEGGFGVVYHGCVNVTQQVAVKLLSQSSSQGYKHFKAEVELLMRVHHINLVSLVGYCDEGDHTTWWICLSWENRLRIVLDTALGLEYLHTGCIPPIVHRDIKSTNILLDQNFQAKLADFGLSRSFPTGNETHVSTVVAGTPGYLDPEYYQTNWLTEKSDIYSFGIVLLEIITNRPIIQQSREKPHLVEWVSFMITKGDIGSIMDPNLHQNYDIGSVWKAIEIAMSCLSPSSIGRPNMSQVAKGLKECLISENSRISESRDVELRTSMDYSKDMYTENLQGLLLALIIVSFATTAHLIQAQSDPKEFINLDCGLHPAASPYTEPLTGITYTSDSNFTQGGGQSGRVEKFWEEASKAFNVLRYFPEGIRNCYNLKVTSGTKYLIKAQFLYGNYDGLNDGPEFDLYLDHTHPKLRPLRDTTPIISALELRPLRDDTYITTNGSLKLIKREYAGDDSLGQSVRYPKDAYDREWNPRSNSGFNFINTSLSVNSSAPYELPRDVISKAVVNKNVTENLSFYWSVDNRDYHALIYLHFAEIQTLQGNDTREFDIVWKGNDQNITVSSYRPPKLQLETLYNTPPLKCMYSTQCTVELVTTQSSTLPPMINAMEAYIIMPFPDAGTNPEDAVAVQNVKDTYELNRIDWQGDPCVPRQFKWEGVNCSYTNASVPQRIIYHCRIIQSQIKLYILEYLSSSGLNGVIASSIQNLTYLQELDLSNNNLSGGVPEFLANMESLLIINLGWNSLAGPIPQALRDREKKGLKLTTQGNPNLCLSGSCNNNKKVLVPVIASVASVLVLIALLVLFYIFRKKRPLSEAGTRELPRKSSIFSKKKRFTYSEVVELTDNFKRVLGEGGFGVVYHGSLSDTEPVAVKVLSESSVEGYKEFKAEVELLLRVHHLNLVSLVGYCDEGGHLALIYENMENGNLKQHLSVQSAGSTLKWASRLKIAVEAAQGLEYLHVACEPPMVHRDVKSKNILLDDRFDAKLADFGLSRSFSVGAETQVATVVAGTSGYLDPAYYQRNRLNEKSDVYSFGIILMEIITNRSVIERTREKTHIAEWLKVLISSGDIEKIVDPNLGRDYDSNIAWKILELAISCVSHSSSDRPNKSKVVNVLKECLVSENLRTRGEIQDDDSKNFLQLTVDFGTQVTPAAR</sequence>
<organism evidence="23 24">
    <name type="scientific">Brassica carinata</name>
    <name type="common">Ethiopian mustard</name>
    <name type="synonym">Abyssinian cabbage</name>
    <dbReference type="NCBI Taxonomy" id="52824"/>
    <lineage>
        <taxon>Eukaryota</taxon>
        <taxon>Viridiplantae</taxon>
        <taxon>Streptophyta</taxon>
        <taxon>Embryophyta</taxon>
        <taxon>Tracheophyta</taxon>
        <taxon>Spermatophyta</taxon>
        <taxon>Magnoliopsida</taxon>
        <taxon>eudicotyledons</taxon>
        <taxon>Gunneridae</taxon>
        <taxon>Pentapetalae</taxon>
        <taxon>rosids</taxon>
        <taxon>malvids</taxon>
        <taxon>Brassicales</taxon>
        <taxon>Brassicaceae</taxon>
        <taxon>Brassiceae</taxon>
        <taxon>Brassica</taxon>
    </lineage>
</organism>
<dbReference type="Pfam" id="PF07714">
    <property type="entry name" value="PK_Tyr_Ser-Thr"/>
    <property type="match status" value="1"/>
</dbReference>
<evidence type="ECO:0000256" key="18">
    <source>
        <dbReference type="PROSITE-ProRule" id="PRU10141"/>
    </source>
</evidence>
<name>A0A8X7RCS6_BRACI</name>
<dbReference type="SUPFAM" id="SSF52058">
    <property type="entry name" value="L domain-like"/>
    <property type="match status" value="2"/>
</dbReference>
<dbReference type="EMBL" id="JAAMPC010000010">
    <property type="protein sequence ID" value="KAG2285986.1"/>
    <property type="molecule type" value="Genomic_DNA"/>
</dbReference>
<keyword evidence="15" id="KW-0675">Receptor</keyword>
<comment type="subcellular location">
    <subcellularLocation>
        <location evidence="1">Membrane</location>
        <topology evidence="1">Single-pass membrane protein</topology>
    </subcellularLocation>
</comment>
<dbReference type="SUPFAM" id="SSF56112">
    <property type="entry name" value="Protein kinase-like (PK-like)"/>
    <property type="match status" value="2"/>
</dbReference>
<dbReference type="InterPro" id="IPR008271">
    <property type="entry name" value="Ser/Thr_kinase_AS"/>
</dbReference>
<dbReference type="InterPro" id="IPR011009">
    <property type="entry name" value="Kinase-like_dom_sf"/>
</dbReference>
<evidence type="ECO:0000256" key="19">
    <source>
        <dbReference type="SAM" id="MobiDB-lite"/>
    </source>
</evidence>
<evidence type="ECO:0000256" key="15">
    <source>
        <dbReference type="ARBA" id="ARBA00023170"/>
    </source>
</evidence>
<gene>
    <name evidence="23" type="ORF">Bca52824_045590</name>
</gene>
<evidence type="ECO:0000256" key="9">
    <source>
        <dbReference type="ARBA" id="ARBA00022737"/>
    </source>
</evidence>
<dbReference type="PANTHER" id="PTHR45631">
    <property type="entry name" value="OS07G0107800 PROTEIN-RELATED"/>
    <property type="match status" value="1"/>
</dbReference>
<comment type="catalytic activity">
    <reaction evidence="16">
        <text>L-threonyl-[protein] + ATP = O-phospho-L-threonyl-[protein] + ADP + H(+)</text>
        <dbReference type="Rhea" id="RHEA:46608"/>
        <dbReference type="Rhea" id="RHEA-COMP:11060"/>
        <dbReference type="Rhea" id="RHEA-COMP:11605"/>
        <dbReference type="ChEBI" id="CHEBI:15378"/>
        <dbReference type="ChEBI" id="CHEBI:30013"/>
        <dbReference type="ChEBI" id="CHEBI:30616"/>
        <dbReference type="ChEBI" id="CHEBI:61977"/>
        <dbReference type="ChEBI" id="CHEBI:456216"/>
        <dbReference type="EC" id="2.7.11.1"/>
    </reaction>
</comment>
<dbReference type="EC" id="2.7.11.1" evidence="2"/>
<dbReference type="GO" id="GO:0005524">
    <property type="term" value="F:ATP binding"/>
    <property type="evidence" value="ECO:0007669"/>
    <property type="project" value="UniProtKB-UniRule"/>
</dbReference>
<dbReference type="FunFam" id="1.10.510.10:FF:000146">
    <property type="entry name" value="LRR receptor-like serine/threonine-protein kinase IOS1"/>
    <property type="match status" value="2"/>
</dbReference>
<feature type="region of interest" description="Disordered" evidence="19">
    <location>
        <begin position="519"/>
        <end position="542"/>
    </location>
</feature>
<dbReference type="SMART" id="SM00220">
    <property type="entry name" value="S_TKc"/>
    <property type="match status" value="2"/>
</dbReference>
<reference evidence="23 24" key="1">
    <citation type="submission" date="2020-02" db="EMBL/GenBank/DDBJ databases">
        <authorList>
            <person name="Ma Q."/>
            <person name="Huang Y."/>
            <person name="Song X."/>
            <person name="Pei D."/>
        </authorList>
    </citation>
    <scope>NUCLEOTIDE SEQUENCE [LARGE SCALE GENOMIC DNA]</scope>
    <source>
        <strain evidence="23">Sxm20200214</strain>
        <tissue evidence="23">Leaf</tissue>
    </source>
</reference>
<dbReference type="Pfam" id="PF12819">
    <property type="entry name" value="Malectin_like"/>
    <property type="match status" value="3"/>
</dbReference>
<keyword evidence="3" id="KW-0723">Serine/threonine-protein kinase</keyword>
<dbReference type="Gene3D" id="3.80.10.10">
    <property type="entry name" value="Ribonuclease Inhibitor"/>
    <property type="match status" value="2"/>
</dbReference>
<dbReference type="InterPro" id="IPR017441">
    <property type="entry name" value="Protein_kinase_ATP_BS"/>
</dbReference>
<dbReference type="InterPro" id="IPR000719">
    <property type="entry name" value="Prot_kinase_dom"/>
</dbReference>
<evidence type="ECO:0000256" key="4">
    <source>
        <dbReference type="ARBA" id="ARBA00022553"/>
    </source>
</evidence>
<keyword evidence="10 18" id="KW-0547">Nucleotide-binding</keyword>
<keyword evidence="11" id="KW-0418">Kinase</keyword>
<feature type="transmembrane region" description="Helical" evidence="20">
    <location>
        <begin position="490"/>
        <end position="514"/>
    </location>
</feature>
<keyword evidence="14 20" id="KW-0472">Membrane</keyword>
<dbReference type="FunFam" id="3.30.200.20:FF:000394">
    <property type="entry name" value="Leucine-rich repeat receptor-like protein kinase"/>
    <property type="match status" value="2"/>
</dbReference>
<feature type="chain" id="PRO_5036479173" description="non-specific serine/threonine protein kinase" evidence="21">
    <location>
        <begin position="20"/>
        <end position="1713"/>
    </location>
</feature>
<evidence type="ECO:0000256" key="17">
    <source>
        <dbReference type="ARBA" id="ARBA00048679"/>
    </source>
</evidence>
<evidence type="ECO:0000256" key="5">
    <source>
        <dbReference type="ARBA" id="ARBA00022614"/>
    </source>
</evidence>
<evidence type="ECO:0000256" key="14">
    <source>
        <dbReference type="ARBA" id="ARBA00023136"/>
    </source>
</evidence>
<evidence type="ECO:0000256" key="10">
    <source>
        <dbReference type="ARBA" id="ARBA00022741"/>
    </source>
</evidence>
<feature type="domain" description="Protein kinase" evidence="22">
    <location>
        <begin position="561"/>
        <end position="815"/>
    </location>
</feature>
<keyword evidence="13 20" id="KW-1133">Transmembrane helix</keyword>
<dbReference type="FunFam" id="3.80.10.10:FF:000129">
    <property type="entry name" value="Leucine-rich repeat receptor-like kinase"/>
    <property type="match status" value="2"/>
</dbReference>
<keyword evidence="4" id="KW-0597">Phosphoprotein</keyword>
<proteinExistence type="predicted"/>
<evidence type="ECO:0000256" key="2">
    <source>
        <dbReference type="ARBA" id="ARBA00012513"/>
    </source>
</evidence>
<comment type="caution">
    <text evidence="23">The sequence shown here is derived from an EMBL/GenBank/DDBJ whole genome shotgun (WGS) entry which is preliminary data.</text>
</comment>
<evidence type="ECO:0000313" key="24">
    <source>
        <dbReference type="Proteomes" id="UP000886595"/>
    </source>
</evidence>
<feature type="binding site" evidence="18">
    <location>
        <position position="1433"/>
    </location>
    <ligand>
        <name>ATP</name>
        <dbReference type="ChEBI" id="CHEBI:30616"/>
    </ligand>
</feature>
<dbReference type="InterPro" id="IPR032675">
    <property type="entry name" value="LRR_dom_sf"/>
</dbReference>
<dbReference type="Pfam" id="PF00560">
    <property type="entry name" value="LRR_1"/>
    <property type="match status" value="2"/>
</dbReference>
<feature type="signal peptide" evidence="21">
    <location>
        <begin position="1"/>
        <end position="19"/>
    </location>
</feature>
<protein>
    <recommendedName>
        <fullName evidence="2">non-specific serine/threonine protein kinase</fullName>
        <ecNumber evidence="2">2.7.11.1</ecNumber>
    </recommendedName>
</protein>
<dbReference type="PROSITE" id="PS00107">
    <property type="entry name" value="PROTEIN_KINASE_ATP"/>
    <property type="match status" value="2"/>
</dbReference>
<keyword evidence="9" id="KW-0677">Repeat</keyword>
<dbReference type="GO" id="GO:0004674">
    <property type="term" value="F:protein serine/threonine kinase activity"/>
    <property type="evidence" value="ECO:0007669"/>
    <property type="project" value="UniProtKB-KW"/>
</dbReference>
<feature type="binding site" evidence="18">
    <location>
        <position position="589"/>
    </location>
    <ligand>
        <name>ATP</name>
        <dbReference type="ChEBI" id="CHEBI:30616"/>
    </ligand>
</feature>
<evidence type="ECO:0000313" key="23">
    <source>
        <dbReference type="EMBL" id="KAG2285986.1"/>
    </source>
</evidence>
<dbReference type="Proteomes" id="UP000886595">
    <property type="component" value="Unassembled WGS sequence"/>
</dbReference>
<dbReference type="InterPro" id="IPR001245">
    <property type="entry name" value="Ser-Thr/Tyr_kinase_cat_dom"/>
</dbReference>
<evidence type="ECO:0000256" key="13">
    <source>
        <dbReference type="ARBA" id="ARBA00022989"/>
    </source>
</evidence>
<evidence type="ECO:0000256" key="16">
    <source>
        <dbReference type="ARBA" id="ARBA00047899"/>
    </source>
</evidence>
<evidence type="ECO:0000256" key="11">
    <source>
        <dbReference type="ARBA" id="ARBA00022777"/>
    </source>
</evidence>
<evidence type="ECO:0000256" key="8">
    <source>
        <dbReference type="ARBA" id="ARBA00022729"/>
    </source>
</evidence>
<evidence type="ECO:0000259" key="22">
    <source>
        <dbReference type="PROSITE" id="PS50011"/>
    </source>
</evidence>
<dbReference type="InterPro" id="IPR001611">
    <property type="entry name" value="Leu-rich_rpt"/>
</dbReference>
<dbReference type="OrthoDB" id="1394818at2759"/>
<feature type="transmembrane region" description="Helical" evidence="20">
    <location>
        <begin position="847"/>
        <end position="864"/>
    </location>
</feature>
<keyword evidence="24" id="KW-1185">Reference proteome</keyword>
<evidence type="ECO:0000256" key="12">
    <source>
        <dbReference type="ARBA" id="ARBA00022840"/>
    </source>
</evidence>
<feature type="domain" description="Protein kinase" evidence="22">
    <location>
        <begin position="1405"/>
        <end position="1678"/>
    </location>
</feature>
<dbReference type="PANTHER" id="PTHR45631:SF124">
    <property type="entry name" value="LEUCINE-RICH REPEAT PROTEIN KINASE FAMILY PROTEIN"/>
    <property type="match status" value="1"/>
</dbReference>
<accession>A0A8X7RCS6</accession>
<dbReference type="GO" id="GO:0016020">
    <property type="term" value="C:membrane"/>
    <property type="evidence" value="ECO:0007669"/>
    <property type="project" value="UniProtKB-SubCell"/>
</dbReference>
<keyword evidence="6" id="KW-0808">Transferase</keyword>